<keyword evidence="3" id="KW-1185">Reference proteome</keyword>
<dbReference type="SUPFAM" id="SSF53474">
    <property type="entry name" value="alpha/beta-Hydrolases"/>
    <property type="match status" value="1"/>
</dbReference>
<feature type="compositionally biased region" description="Low complexity" evidence="1">
    <location>
        <begin position="38"/>
        <end position="55"/>
    </location>
</feature>
<feature type="region of interest" description="Disordered" evidence="1">
    <location>
        <begin position="118"/>
        <end position="166"/>
    </location>
</feature>
<dbReference type="EMBL" id="KB933348">
    <property type="protein sequence ID" value="EON96385.1"/>
    <property type="molecule type" value="Genomic_DNA"/>
</dbReference>
<sequence length="314" mass="33661">MSVFGASAQTPLPPTNAIPTSQRILRALPTPILKAANSSFMSATSSSITSSLPKTPSRRKRKSNAAGRDRDASGAKGNGRATPSGMDDKENHRGGKPPDMPELSKGMIATEEMDRIRPEGASPTAGTSPIAAATSQSGSSSQAPGIGGTTSKGHHHKTSSNTSTNAHAREEARILAAAADALADKERQVTYDTRLTHAIWELATTGANPAVDLLVCLERRHTIGFRYVDITRPVIIHHGSRDTRVPVENVKWLGKTMKRCEVRVLEGEGHGLMASATVMGSVLMDMAKDWEDWNRMTQGRRTGDPERRRVAGAR</sequence>
<evidence type="ECO:0000313" key="2">
    <source>
        <dbReference type="EMBL" id="EON96385.1"/>
    </source>
</evidence>
<dbReference type="Proteomes" id="UP000014074">
    <property type="component" value="Unassembled WGS sequence"/>
</dbReference>
<name>R8BAQ6_PHAM7</name>
<dbReference type="RefSeq" id="XP_007918852.1">
    <property type="nucleotide sequence ID" value="XM_007920661.1"/>
</dbReference>
<feature type="region of interest" description="Disordered" evidence="1">
    <location>
        <begin position="38"/>
        <end position="104"/>
    </location>
</feature>
<proteinExistence type="predicted"/>
<dbReference type="InterPro" id="IPR029058">
    <property type="entry name" value="AB_hydrolase_fold"/>
</dbReference>
<evidence type="ECO:0000313" key="3">
    <source>
        <dbReference type="Proteomes" id="UP000014074"/>
    </source>
</evidence>
<gene>
    <name evidence="2" type="ORF">UCRPA7_8142</name>
</gene>
<reference evidence="3" key="1">
    <citation type="journal article" date="2013" name="Genome Announc.">
        <title>Draft genome sequence of the ascomycete Phaeoacremonium aleophilum strain UCR-PA7, a causal agent of the esca disease complex in grapevines.</title>
        <authorList>
            <person name="Blanco-Ulate B."/>
            <person name="Rolshausen P."/>
            <person name="Cantu D."/>
        </authorList>
    </citation>
    <scope>NUCLEOTIDE SEQUENCE [LARGE SCALE GENOMIC DNA]</scope>
    <source>
        <strain evidence="3">UCR-PA7</strain>
    </source>
</reference>
<dbReference type="KEGG" id="tmn:UCRPA7_8142"/>
<dbReference type="OrthoDB" id="435520at2759"/>
<protein>
    <submittedName>
        <fullName evidence="2">Putative hydrolase protein</fullName>
    </submittedName>
</protein>
<dbReference type="HOGENOM" id="CLU_886191_0_0_1"/>
<keyword evidence="2" id="KW-0378">Hydrolase</keyword>
<dbReference type="Gene3D" id="3.40.50.1820">
    <property type="entry name" value="alpha/beta hydrolase"/>
    <property type="match status" value="1"/>
</dbReference>
<organism evidence="2 3">
    <name type="scientific">Phaeoacremonium minimum (strain UCR-PA7)</name>
    <name type="common">Esca disease fungus</name>
    <name type="synonym">Togninia minima</name>
    <dbReference type="NCBI Taxonomy" id="1286976"/>
    <lineage>
        <taxon>Eukaryota</taxon>
        <taxon>Fungi</taxon>
        <taxon>Dikarya</taxon>
        <taxon>Ascomycota</taxon>
        <taxon>Pezizomycotina</taxon>
        <taxon>Sordariomycetes</taxon>
        <taxon>Sordariomycetidae</taxon>
        <taxon>Togniniales</taxon>
        <taxon>Togniniaceae</taxon>
        <taxon>Phaeoacremonium</taxon>
    </lineage>
</organism>
<accession>R8BAQ6</accession>
<feature type="compositionally biased region" description="Low complexity" evidence="1">
    <location>
        <begin position="130"/>
        <end position="144"/>
    </location>
</feature>
<dbReference type="AlphaFoldDB" id="R8BAQ6"/>
<dbReference type="GO" id="GO:0016787">
    <property type="term" value="F:hydrolase activity"/>
    <property type="evidence" value="ECO:0007669"/>
    <property type="project" value="UniProtKB-KW"/>
</dbReference>
<dbReference type="eggNOG" id="ENOG502QTP8">
    <property type="taxonomic scope" value="Eukaryota"/>
</dbReference>
<evidence type="ECO:0000256" key="1">
    <source>
        <dbReference type="SAM" id="MobiDB-lite"/>
    </source>
</evidence>
<dbReference type="GeneID" id="19328967"/>
<feature type="region of interest" description="Disordered" evidence="1">
    <location>
        <begin position="1"/>
        <end position="23"/>
    </location>
</feature>